<dbReference type="Proteomes" id="UP001497623">
    <property type="component" value="Unassembled WGS sequence"/>
</dbReference>
<evidence type="ECO:0000313" key="1">
    <source>
        <dbReference type="EMBL" id="CAL4125045.1"/>
    </source>
</evidence>
<comment type="caution">
    <text evidence="1">The sequence shown here is derived from an EMBL/GenBank/DDBJ whole genome shotgun (WGS) entry which is preliminary data.</text>
</comment>
<feature type="non-terminal residue" evidence="1">
    <location>
        <position position="1"/>
    </location>
</feature>
<dbReference type="EMBL" id="CAXKWB010023335">
    <property type="protein sequence ID" value="CAL4125045.1"/>
    <property type="molecule type" value="Genomic_DNA"/>
</dbReference>
<gene>
    <name evidence="1" type="ORF">MNOR_LOCUS24961</name>
</gene>
<feature type="non-terminal residue" evidence="1">
    <location>
        <position position="100"/>
    </location>
</feature>
<evidence type="ECO:0000313" key="2">
    <source>
        <dbReference type="Proteomes" id="UP001497623"/>
    </source>
</evidence>
<dbReference type="AlphaFoldDB" id="A0AAV2RJ38"/>
<name>A0AAV2RJ38_MEGNR</name>
<proteinExistence type="predicted"/>
<reference evidence="1 2" key="1">
    <citation type="submission" date="2024-05" db="EMBL/GenBank/DDBJ databases">
        <authorList>
            <person name="Wallberg A."/>
        </authorList>
    </citation>
    <scope>NUCLEOTIDE SEQUENCE [LARGE SCALE GENOMIC DNA]</scope>
</reference>
<sequence>CELSLKMASCLLEATWPLRSHEDASVRAACLEALGAGLEAVPDAMLLSLVPGELLELRQWLGLSLHQDRDQRCQILAAKLALRLDKCFQMQINMPSNDSL</sequence>
<accession>A0AAV2RJ38</accession>
<protein>
    <submittedName>
        <fullName evidence="1">Uncharacterized protein</fullName>
    </submittedName>
</protein>
<keyword evidence="2" id="KW-1185">Reference proteome</keyword>
<organism evidence="1 2">
    <name type="scientific">Meganyctiphanes norvegica</name>
    <name type="common">Northern krill</name>
    <name type="synonym">Thysanopoda norvegica</name>
    <dbReference type="NCBI Taxonomy" id="48144"/>
    <lineage>
        <taxon>Eukaryota</taxon>
        <taxon>Metazoa</taxon>
        <taxon>Ecdysozoa</taxon>
        <taxon>Arthropoda</taxon>
        <taxon>Crustacea</taxon>
        <taxon>Multicrustacea</taxon>
        <taxon>Malacostraca</taxon>
        <taxon>Eumalacostraca</taxon>
        <taxon>Eucarida</taxon>
        <taxon>Euphausiacea</taxon>
        <taxon>Euphausiidae</taxon>
        <taxon>Meganyctiphanes</taxon>
    </lineage>
</organism>